<keyword evidence="2" id="KW-1185">Reference proteome</keyword>
<evidence type="ECO:0000313" key="2">
    <source>
        <dbReference type="Proteomes" id="UP000195880"/>
    </source>
</evidence>
<dbReference type="KEGG" id="salf:SMD44_07767"/>
<protein>
    <recommendedName>
        <fullName evidence="3">DUF2180 family protein</fullName>
    </recommendedName>
</protein>
<reference evidence="1 2" key="1">
    <citation type="submission" date="2017-05" db="EMBL/GenBank/DDBJ databases">
        <title>Streptomyces alboflavus Genome sequencing and assembly.</title>
        <authorList>
            <person name="Wang Y."/>
            <person name="Du B."/>
            <person name="Ding Y."/>
            <person name="Liu H."/>
            <person name="Hou Q."/>
            <person name="Liu K."/>
            <person name="Wang C."/>
            <person name="Yao L."/>
        </authorList>
    </citation>
    <scope>NUCLEOTIDE SEQUENCE [LARGE SCALE GENOMIC DNA]</scope>
    <source>
        <strain evidence="1 2">MDJK44</strain>
    </source>
</reference>
<dbReference type="Pfam" id="PF09947">
    <property type="entry name" value="DUF2180"/>
    <property type="match status" value="1"/>
</dbReference>
<evidence type="ECO:0000313" key="1">
    <source>
        <dbReference type="EMBL" id="ARX88280.1"/>
    </source>
</evidence>
<dbReference type="OrthoDB" id="4244404at2"/>
<dbReference type="STRING" id="67267.GCA_000716675_01913"/>
<proteinExistence type="predicted"/>
<evidence type="ECO:0008006" key="3">
    <source>
        <dbReference type="Google" id="ProtNLM"/>
    </source>
</evidence>
<dbReference type="Proteomes" id="UP000195880">
    <property type="component" value="Chromosome"/>
</dbReference>
<accession>A0A1Z1WPF5</accession>
<sequence length="68" mass="7260">MNCYECALVRHSRTAVAVCRVCGVAVCADHAQTATADLRRPAGTGKIVRDLAARKIMCPVCRTADESP</sequence>
<dbReference type="AlphaFoldDB" id="A0A1Z1WPF5"/>
<organism evidence="1 2">
    <name type="scientific">Streptomyces alboflavus</name>
    <dbReference type="NCBI Taxonomy" id="67267"/>
    <lineage>
        <taxon>Bacteria</taxon>
        <taxon>Bacillati</taxon>
        <taxon>Actinomycetota</taxon>
        <taxon>Actinomycetes</taxon>
        <taxon>Kitasatosporales</taxon>
        <taxon>Streptomycetaceae</taxon>
        <taxon>Streptomyces</taxon>
    </lineage>
</organism>
<dbReference type="EMBL" id="CP021748">
    <property type="protein sequence ID" value="ARX88280.1"/>
    <property type="molecule type" value="Genomic_DNA"/>
</dbReference>
<dbReference type="RefSeq" id="WP_159399682.1">
    <property type="nucleotide sequence ID" value="NZ_CP021748.1"/>
</dbReference>
<gene>
    <name evidence="1" type="ORF">SMD44_07767</name>
</gene>
<dbReference type="InterPro" id="IPR017211">
    <property type="entry name" value="UCP037465_Znf"/>
</dbReference>
<name>A0A1Z1WPF5_9ACTN</name>